<keyword evidence="1" id="KW-1185">Reference proteome</keyword>
<evidence type="ECO:0000313" key="1">
    <source>
        <dbReference type="Proteomes" id="UP000790787"/>
    </source>
</evidence>
<reference evidence="1" key="1">
    <citation type="journal article" date="2014" name="Nat. Commun.">
        <title>The tobacco genome sequence and its comparison with those of tomato and potato.</title>
        <authorList>
            <person name="Sierro N."/>
            <person name="Battey J.N."/>
            <person name="Ouadi S."/>
            <person name="Bakaher N."/>
            <person name="Bovet L."/>
            <person name="Willig A."/>
            <person name="Goepfert S."/>
            <person name="Peitsch M.C."/>
            <person name="Ivanov N.V."/>
        </authorList>
    </citation>
    <scope>NUCLEOTIDE SEQUENCE [LARGE SCALE GENOMIC DNA]</scope>
</reference>
<evidence type="ECO:0000313" key="2">
    <source>
        <dbReference type="RefSeq" id="XP_075098980.1"/>
    </source>
</evidence>
<dbReference type="Proteomes" id="UP000790787">
    <property type="component" value="Chromosome 22"/>
</dbReference>
<accession>A0AC58TP43</accession>
<proteinExistence type="predicted"/>
<gene>
    <name evidence="2" type="primary">LOC107773788</name>
</gene>
<sequence length="329" mass="37014">MTIVYCLLVVAVKRNWDISQIDVNNAFLHGDLQEEVLMKFPAGMIPPSLNHVCRLKKSLYGLRQASRRWYAKHTAALNFKEGKTSLVAVYVDDILLTGNDPTEIAFLKLFLDHEFKIKDLGKHASSPIDPCSKLRANEGALFSNPTLYCQLLGKLNFLTHTRSDLSFAVQHLSQYMQTPCVPHFEAALRCLRYLLNNPGMGLFLSSSRSFDLIAFYDSDWGTCPDTRRSISGYFITFGNSPVSWKSKKQALVSLSSAEAEYRSMRRVVAEITWLVRLLQNLSVSPLFPVALHTDSQAAIHIAKNLEPSSVEKIMENDEHIGFLLTLLSA</sequence>
<dbReference type="RefSeq" id="XP_075098980.1">
    <property type="nucleotide sequence ID" value="XM_075242879.1"/>
</dbReference>
<name>A0AC58TP43_TOBAC</name>
<organism evidence="1 2">
    <name type="scientific">Nicotiana tabacum</name>
    <name type="common">Common tobacco</name>
    <dbReference type="NCBI Taxonomy" id="4097"/>
    <lineage>
        <taxon>Eukaryota</taxon>
        <taxon>Viridiplantae</taxon>
        <taxon>Streptophyta</taxon>
        <taxon>Embryophyta</taxon>
        <taxon>Tracheophyta</taxon>
        <taxon>Spermatophyta</taxon>
        <taxon>Magnoliopsida</taxon>
        <taxon>eudicotyledons</taxon>
        <taxon>Gunneridae</taxon>
        <taxon>Pentapetalae</taxon>
        <taxon>asterids</taxon>
        <taxon>lamiids</taxon>
        <taxon>Solanales</taxon>
        <taxon>Solanaceae</taxon>
        <taxon>Nicotianoideae</taxon>
        <taxon>Nicotianeae</taxon>
        <taxon>Nicotiana</taxon>
    </lineage>
</organism>
<protein>
    <submittedName>
        <fullName evidence="2">Retrovirus-related Pol polyprotein from transposon RE1</fullName>
    </submittedName>
</protein>
<reference evidence="2" key="2">
    <citation type="submission" date="2025-08" db="UniProtKB">
        <authorList>
            <consortium name="RefSeq"/>
        </authorList>
    </citation>
    <scope>IDENTIFICATION</scope>
    <source>
        <tissue evidence="2">Leaf</tissue>
    </source>
</reference>